<protein>
    <recommendedName>
        <fullName evidence="3">ubiquitinyl hydrolase 1</fullName>
        <ecNumber evidence="3">3.4.19.12</ecNumber>
    </recommendedName>
</protein>
<dbReference type="InterPro" id="IPR001394">
    <property type="entry name" value="Peptidase_C19_UCH"/>
</dbReference>
<dbReference type="EMBL" id="AGNL01006992">
    <property type="protein sequence ID" value="EJK71627.1"/>
    <property type="molecule type" value="Genomic_DNA"/>
</dbReference>
<dbReference type="PANTHER" id="PTHR21646">
    <property type="entry name" value="UBIQUITIN CARBOXYL-TERMINAL HYDROLASE"/>
    <property type="match status" value="1"/>
</dbReference>
<evidence type="ECO:0000256" key="7">
    <source>
        <dbReference type="ARBA" id="ARBA00022807"/>
    </source>
</evidence>
<feature type="region of interest" description="Disordered" evidence="8">
    <location>
        <begin position="648"/>
        <end position="716"/>
    </location>
</feature>
<dbReference type="InterPro" id="IPR028889">
    <property type="entry name" value="USP"/>
</dbReference>
<dbReference type="GO" id="GO:0006508">
    <property type="term" value="P:proteolysis"/>
    <property type="evidence" value="ECO:0007669"/>
    <property type="project" value="UniProtKB-KW"/>
</dbReference>
<dbReference type="Gene3D" id="3.90.70.10">
    <property type="entry name" value="Cysteine proteinases"/>
    <property type="match status" value="1"/>
</dbReference>
<feature type="compositionally biased region" description="Polar residues" evidence="8">
    <location>
        <begin position="361"/>
        <end position="375"/>
    </location>
</feature>
<feature type="compositionally biased region" description="Basic and acidic residues" evidence="8">
    <location>
        <begin position="346"/>
        <end position="358"/>
    </location>
</feature>
<feature type="domain" description="USP" evidence="9">
    <location>
        <begin position="720"/>
        <end position="815"/>
    </location>
</feature>
<dbReference type="SUPFAM" id="SSF54001">
    <property type="entry name" value="Cysteine proteinases"/>
    <property type="match status" value="1"/>
</dbReference>
<evidence type="ECO:0000313" key="10">
    <source>
        <dbReference type="EMBL" id="EJK71627.1"/>
    </source>
</evidence>
<dbReference type="Pfam" id="PF00443">
    <property type="entry name" value="UCH"/>
    <property type="match status" value="1"/>
</dbReference>
<comment type="caution">
    <text evidence="10">The sequence shown here is derived from an EMBL/GenBank/DDBJ whole genome shotgun (WGS) entry which is preliminary data.</text>
</comment>
<dbReference type="EC" id="3.4.19.12" evidence="3"/>
<dbReference type="PANTHER" id="PTHR21646:SF24">
    <property type="entry name" value="UBIQUITIN CARBOXYL-TERMINAL HYDROLASE"/>
    <property type="match status" value="1"/>
</dbReference>
<evidence type="ECO:0000313" key="11">
    <source>
        <dbReference type="Proteomes" id="UP000266841"/>
    </source>
</evidence>
<accession>K0TL84</accession>
<keyword evidence="4" id="KW-0645">Protease</keyword>
<feature type="non-terminal residue" evidence="10">
    <location>
        <position position="815"/>
    </location>
</feature>
<keyword evidence="6" id="KW-0378">Hydrolase</keyword>
<dbReference type="GO" id="GO:0016579">
    <property type="term" value="P:protein deubiquitination"/>
    <property type="evidence" value="ECO:0007669"/>
    <property type="project" value="InterPro"/>
</dbReference>
<evidence type="ECO:0000259" key="9">
    <source>
        <dbReference type="PROSITE" id="PS50235"/>
    </source>
</evidence>
<evidence type="ECO:0000256" key="3">
    <source>
        <dbReference type="ARBA" id="ARBA00012759"/>
    </source>
</evidence>
<feature type="compositionally biased region" description="Polar residues" evidence="8">
    <location>
        <begin position="523"/>
        <end position="536"/>
    </location>
</feature>
<dbReference type="PROSITE" id="PS50235">
    <property type="entry name" value="USP_3"/>
    <property type="match status" value="1"/>
</dbReference>
<dbReference type="Proteomes" id="UP000266841">
    <property type="component" value="Unassembled WGS sequence"/>
</dbReference>
<evidence type="ECO:0000256" key="1">
    <source>
        <dbReference type="ARBA" id="ARBA00000707"/>
    </source>
</evidence>
<keyword evidence="11" id="KW-1185">Reference proteome</keyword>
<dbReference type="AlphaFoldDB" id="K0TL84"/>
<evidence type="ECO:0000256" key="6">
    <source>
        <dbReference type="ARBA" id="ARBA00022801"/>
    </source>
</evidence>
<feature type="region of interest" description="Disordered" evidence="8">
    <location>
        <begin position="419"/>
        <end position="551"/>
    </location>
</feature>
<keyword evidence="5" id="KW-0833">Ubl conjugation pathway</keyword>
<comment type="catalytic activity">
    <reaction evidence="1">
        <text>Thiol-dependent hydrolysis of ester, thioester, amide, peptide and isopeptide bonds formed by the C-terminal Gly of ubiquitin (a 76-residue protein attached to proteins as an intracellular targeting signal).</text>
        <dbReference type="EC" id="3.4.19.12"/>
    </reaction>
</comment>
<dbReference type="eggNOG" id="KOG1870">
    <property type="taxonomic scope" value="Eukaryota"/>
</dbReference>
<comment type="similarity">
    <text evidence="2">Belongs to the peptidase C19 family.</text>
</comment>
<gene>
    <name evidence="10" type="ORF">THAOC_06910</name>
</gene>
<name>K0TL84_THAOC</name>
<keyword evidence="7" id="KW-0788">Thiol protease</keyword>
<feature type="compositionally biased region" description="Low complexity" evidence="8">
    <location>
        <begin position="385"/>
        <end position="397"/>
    </location>
</feature>
<evidence type="ECO:0000256" key="8">
    <source>
        <dbReference type="SAM" id="MobiDB-lite"/>
    </source>
</evidence>
<proteinExistence type="inferred from homology"/>
<reference evidence="10 11" key="1">
    <citation type="journal article" date="2012" name="Genome Biol.">
        <title>Genome and low-iron response of an oceanic diatom adapted to chronic iron limitation.</title>
        <authorList>
            <person name="Lommer M."/>
            <person name="Specht M."/>
            <person name="Roy A.S."/>
            <person name="Kraemer L."/>
            <person name="Andreson R."/>
            <person name="Gutowska M.A."/>
            <person name="Wolf J."/>
            <person name="Bergner S.V."/>
            <person name="Schilhabel M.B."/>
            <person name="Klostermeier U.C."/>
            <person name="Beiko R.G."/>
            <person name="Rosenstiel P."/>
            <person name="Hippler M."/>
            <person name="Laroche J."/>
        </authorList>
    </citation>
    <scope>NUCLEOTIDE SEQUENCE [LARGE SCALE GENOMIC DNA]</scope>
    <source>
        <strain evidence="10 11">CCMP1005</strain>
    </source>
</reference>
<evidence type="ECO:0000256" key="5">
    <source>
        <dbReference type="ARBA" id="ARBA00022786"/>
    </source>
</evidence>
<sequence>MVPRKNDCKCLIGLRCAGCDAEGNIHIGYLDWDQKYKLIIRVDGESHMIPIEPHEVIPGMAFVNQPGVRDFINDEKLLYGGLEAYHLGKWYKVTTLTRASGRVSGWYLEPMSMNEKGKNVTLSDNAEGLDAIRTATFTALRKQRENDRTPFDGKIFGLEVDGDMGHLFPPKHRDVKPDDGGALYTRLLYPVGDGYMDNVCQLARTLIEPHLEKKVQVKVDDADEVHSTDVPKFGVIHKDTPGKGLLTIMLGWKGRGGRTLIFKGSGDLFPTETTLNDPVKIEHLFRNFEAVAVEYYVGNGAAFDGSLWHVAIPGSVLPSDGSTEKDMVLKLAITMRVGNGSIKSLDKNDTDYGEERDMIPSSISTDFQEMQNQGMSRRSSKRCRSSSTSTTTPPTLTYLTKQEKEHYLGLVLSSLGDNSSTGTDDVAANQNTTEDLPDVRMSDSDTGGTAEMDLDEDPSRAESPSKPCNAAVASGTDRRARQSSDSDEEYLPGSEGRQHETSSEPSDYQMSKYPTRKRRVTVSYGSSADATNTNSLAKVPTPESASNADSGIGPSAIIKVPDGIVVSITSGSSLSMKLSQTMTVKLLNEGSKIDLVVDENEQPIHLSKSHSVILPAGEAFRLQNSSKSVTGIAKLSPTDELAQVAGLIDDDDGHQPPNRDATGSCRGSSGVPHTVAIPRGAGDGGESRPTADGSENAFTGSSAAPSPPGHSSTLKRTRAKGLGNLGNTCFCLAHSVPLSEFYLDEEFPSSNPGGRWSEISTKFAGLIRRMWYGTEGVADTAPFKNALDGVTDNFHSNDQHDAHECFVCIFSALHE</sequence>
<dbReference type="InterPro" id="IPR050185">
    <property type="entry name" value="Ub_carboxyl-term_hydrolase"/>
</dbReference>
<feature type="region of interest" description="Disordered" evidence="8">
    <location>
        <begin position="346"/>
        <end position="397"/>
    </location>
</feature>
<organism evidence="10 11">
    <name type="scientific">Thalassiosira oceanica</name>
    <name type="common">Marine diatom</name>
    <dbReference type="NCBI Taxonomy" id="159749"/>
    <lineage>
        <taxon>Eukaryota</taxon>
        <taxon>Sar</taxon>
        <taxon>Stramenopiles</taxon>
        <taxon>Ochrophyta</taxon>
        <taxon>Bacillariophyta</taxon>
        <taxon>Coscinodiscophyceae</taxon>
        <taxon>Thalassiosirophycidae</taxon>
        <taxon>Thalassiosirales</taxon>
        <taxon>Thalassiosiraceae</taxon>
        <taxon>Thalassiosira</taxon>
    </lineage>
</organism>
<feature type="compositionally biased region" description="Low complexity" evidence="8">
    <location>
        <begin position="700"/>
        <end position="712"/>
    </location>
</feature>
<evidence type="ECO:0000256" key="4">
    <source>
        <dbReference type="ARBA" id="ARBA00022670"/>
    </source>
</evidence>
<evidence type="ECO:0000256" key="2">
    <source>
        <dbReference type="ARBA" id="ARBA00009085"/>
    </source>
</evidence>
<feature type="compositionally biased region" description="Polar residues" evidence="8">
    <location>
        <begin position="419"/>
        <end position="434"/>
    </location>
</feature>
<dbReference type="InterPro" id="IPR038765">
    <property type="entry name" value="Papain-like_cys_pep_sf"/>
</dbReference>
<dbReference type="GO" id="GO:0004843">
    <property type="term" value="F:cysteine-type deubiquitinase activity"/>
    <property type="evidence" value="ECO:0007669"/>
    <property type="project" value="UniProtKB-EC"/>
</dbReference>